<keyword evidence="6 9" id="KW-0408">Iron</keyword>
<evidence type="ECO:0000256" key="10">
    <source>
        <dbReference type="SAM" id="MobiDB-lite"/>
    </source>
</evidence>
<feature type="binding site" evidence="9">
    <location>
        <position position="182"/>
    </location>
    <ligand>
        <name>[4Fe-4S] cluster</name>
        <dbReference type="ChEBI" id="CHEBI:49883"/>
    </ligand>
</feature>
<evidence type="ECO:0000256" key="6">
    <source>
        <dbReference type="ARBA" id="ARBA00023004"/>
    </source>
</evidence>
<feature type="compositionally biased region" description="Basic and acidic residues" evidence="10">
    <location>
        <begin position="162"/>
        <end position="172"/>
    </location>
</feature>
<name>A0A7S2WM45_9STRA</name>
<comment type="subunit">
    <text evidence="9">Monomer.</text>
</comment>
<keyword evidence="4 9" id="KW-0963">Cytoplasm</keyword>
<comment type="caution">
    <text evidence="9">Lacks conserved residue(s) required for the propagation of feature annotation.</text>
</comment>
<comment type="cofactor">
    <cofactor evidence="9">
        <name>[2Fe-2S] cluster</name>
        <dbReference type="ChEBI" id="CHEBI:190135"/>
    </cofactor>
</comment>
<keyword evidence="9" id="KW-0001">2Fe-2S</keyword>
<dbReference type="GO" id="GO:0046872">
    <property type="term" value="F:metal ion binding"/>
    <property type="evidence" value="ECO:0007669"/>
    <property type="project" value="UniProtKB-KW"/>
</dbReference>
<feature type="binding site" evidence="9">
    <location>
        <position position="190"/>
    </location>
    <ligand>
        <name>[4Fe-4S] cluster</name>
        <dbReference type="ChEBI" id="CHEBI:49883"/>
    </ligand>
</feature>
<feature type="binding site" evidence="9">
    <location>
        <position position="193"/>
    </location>
    <ligand>
        <name>[4Fe-4S] cluster</name>
        <dbReference type="ChEBI" id="CHEBI:49883"/>
    </ligand>
</feature>
<feature type="region of interest" description="Fe-S binding site B" evidence="9">
    <location>
        <begin position="179"/>
        <end position="193"/>
    </location>
</feature>
<dbReference type="EMBL" id="HBHJ01020663">
    <property type="protein sequence ID" value="CAD9696926.1"/>
    <property type="molecule type" value="Transcribed_RNA"/>
</dbReference>
<dbReference type="InterPro" id="IPR046408">
    <property type="entry name" value="CIAPIN1"/>
</dbReference>
<evidence type="ECO:0000256" key="8">
    <source>
        <dbReference type="ARBA" id="ARBA00023128"/>
    </source>
</evidence>
<feature type="short sequence motif" description="Cx2C motif 2" evidence="9">
    <location>
        <begin position="190"/>
        <end position="193"/>
    </location>
</feature>
<dbReference type="GO" id="GO:0009055">
    <property type="term" value="F:electron transfer activity"/>
    <property type="evidence" value="ECO:0007669"/>
    <property type="project" value="UniProtKB-UniRule"/>
</dbReference>
<gene>
    <name evidence="12" type="ORF">RMAR1173_LOCUS13701</name>
</gene>
<keyword evidence="8 9" id="KW-0496">Mitochondrion</keyword>
<evidence type="ECO:0000256" key="1">
    <source>
        <dbReference type="ARBA" id="ARBA00001966"/>
    </source>
</evidence>
<reference evidence="12" key="1">
    <citation type="submission" date="2021-01" db="EMBL/GenBank/DDBJ databases">
        <authorList>
            <person name="Corre E."/>
            <person name="Pelletier E."/>
            <person name="Niang G."/>
            <person name="Scheremetjew M."/>
            <person name="Finn R."/>
            <person name="Kale V."/>
            <person name="Holt S."/>
            <person name="Cochrane G."/>
            <person name="Meng A."/>
            <person name="Brown T."/>
            <person name="Cohen L."/>
        </authorList>
    </citation>
    <scope>NUCLEOTIDE SEQUENCE</scope>
    <source>
        <strain evidence="12">CCMP1243</strain>
    </source>
</reference>
<accession>A0A7S2WM45</accession>
<feature type="binding site" evidence="9">
    <location>
        <position position="154"/>
    </location>
    <ligand>
        <name>[2Fe-2S] cluster</name>
        <dbReference type="ChEBI" id="CHEBI:190135"/>
    </ligand>
</feature>
<comment type="function">
    <text evidence="9">Component of the cytosolic iron-sulfur (Fe-S) protein assembly (CIA) machinery. Required for the maturation of extramitochondrial Fe-S proteins. Part of an electron transfer chain functioning in an early step of cytosolic Fe-S biogenesis, facilitating the de novo assembly of a [4Fe-4S] cluster on the cytosolic Fe-S scaffold complex. Electrons are transferred from NADPH via a FAD- and FMN-containing diflavin oxidoreductase. Together with the diflavin oxidoreductase, also required for the assembly of the diferric tyrosyl radical cofactor of ribonucleotide reductase (RNR), probably by providing electrons for reduction during radical cofactor maturation in the catalytic small subunit.</text>
</comment>
<dbReference type="GO" id="GO:0051539">
    <property type="term" value="F:4 iron, 4 sulfur cluster binding"/>
    <property type="evidence" value="ECO:0007669"/>
    <property type="project" value="UniProtKB-KW"/>
</dbReference>
<feature type="binding site" evidence="9">
    <location>
        <position position="147"/>
    </location>
    <ligand>
        <name>[2Fe-2S] cluster</name>
        <dbReference type="ChEBI" id="CHEBI:190135"/>
    </ligand>
</feature>
<protein>
    <recommendedName>
        <fullName evidence="9">Anamorsin homolog</fullName>
    </recommendedName>
    <alternativeName>
        <fullName evidence="9">Fe-S cluster assembly protein DRE2 homolog</fullName>
    </alternativeName>
</protein>
<keyword evidence="5 9" id="KW-0479">Metal-binding</keyword>
<feature type="binding site" evidence="9">
    <location>
        <position position="179"/>
    </location>
    <ligand>
        <name>[4Fe-4S] cluster</name>
        <dbReference type="ChEBI" id="CHEBI:49883"/>
    </ligand>
</feature>
<dbReference type="HAMAP" id="MF_03115">
    <property type="entry name" value="Anamorsin"/>
    <property type="match status" value="1"/>
</dbReference>
<feature type="binding site" evidence="9">
    <location>
        <position position="157"/>
    </location>
    <ligand>
        <name>[2Fe-2S] cluster</name>
        <dbReference type="ChEBI" id="CHEBI:190135"/>
    </ligand>
</feature>
<dbReference type="GO" id="GO:0051537">
    <property type="term" value="F:2 iron, 2 sulfur cluster binding"/>
    <property type="evidence" value="ECO:0007669"/>
    <property type="project" value="UniProtKB-UniRule"/>
</dbReference>
<dbReference type="PANTHER" id="PTHR13273:SF14">
    <property type="entry name" value="ANAMORSIN"/>
    <property type="match status" value="1"/>
</dbReference>
<dbReference type="GO" id="GO:0016226">
    <property type="term" value="P:iron-sulfur cluster assembly"/>
    <property type="evidence" value="ECO:0007669"/>
    <property type="project" value="UniProtKB-UniRule"/>
</dbReference>
<evidence type="ECO:0000259" key="11">
    <source>
        <dbReference type="Pfam" id="PF05093"/>
    </source>
</evidence>
<comment type="domain">
    <text evidence="9">The twin Cx2C motifs are involved in the recognition by the mitochondrial MIA40-ERV1 disulfide relay system. The formation of 2 disulfide bonds in the Cx2C motifs through dithiol/disulfide exchange reactions effectively traps the protein in the mitochondrial intermembrane space.</text>
</comment>
<comment type="similarity">
    <text evidence="2 9">Belongs to the anamorsin family.</text>
</comment>
<feature type="domain" description="Anamorsin C-terminal" evidence="11">
    <location>
        <begin position="173"/>
        <end position="205"/>
    </location>
</feature>
<evidence type="ECO:0000313" key="12">
    <source>
        <dbReference type="EMBL" id="CAD9696926.1"/>
    </source>
</evidence>
<evidence type="ECO:0000256" key="3">
    <source>
        <dbReference type="ARBA" id="ARBA00022485"/>
    </source>
</evidence>
<comment type="domain">
    <text evidence="9">The N-terminal domain has structural similarity with S-adenosyl-L-methionine-dependent methyltransferases, but does not bind S-adenosyl-L-methionine. It is required for correct assembly of the 2 Fe-S clusters.</text>
</comment>
<proteinExistence type="inferred from homology"/>
<organism evidence="12">
    <name type="scientific">Rhizochromulina marina</name>
    <dbReference type="NCBI Taxonomy" id="1034831"/>
    <lineage>
        <taxon>Eukaryota</taxon>
        <taxon>Sar</taxon>
        <taxon>Stramenopiles</taxon>
        <taxon>Ochrophyta</taxon>
        <taxon>Dictyochophyceae</taxon>
        <taxon>Rhizochromulinales</taxon>
        <taxon>Rhizochromulina</taxon>
    </lineage>
</organism>
<dbReference type="PANTHER" id="PTHR13273">
    <property type="entry name" value="ANAMORSIN"/>
    <property type="match status" value="1"/>
</dbReference>
<evidence type="ECO:0000256" key="4">
    <source>
        <dbReference type="ARBA" id="ARBA00022490"/>
    </source>
</evidence>
<evidence type="ECO:0000256" key="9">
    <source>
        <dbReference type="HAMAP-Rule" id="MF_03115"/>
    </source>
</evidence>
<dbReference type="GO" id="GO:0005758">
    <property type="term" value="C:mitochondrial intermembrane space"/>
    <property type="evidence" value="ECO:0007669"/>
    <property type="project" value="UniProtKB-SubCell"/>
</dbReference>
<comment type="domain">
    <text evidence="9">The C-terminal domain binds 2 Fe-S clusters but is otherwise mostly in an intrinsically disordered conformation.</text>
</comment>
<dbReference type="InterPro" id="IPR007785">
    <property type="entry name" value="Anamorsin"/>
</dbReference>
<feature type="short sequence motif" description="Cx2C motif 1" evidence="9">
    <location>
        <begin position="179"/>
        <end position="182"/>
    </location>
</feature>
<feature type="region of interest" description="Disordered" evidence="10">
    <location>
        <begin position="162"/>
        <end position="182"/>
    </location>
</feature>
<evidence type="ECO:0000256" key="5">
    <source>
        <dbReference type="ARBA" id="ARBA00022723"/>
    </source>
</evidence>
<evidence type="ECO:0000256" key="7">
    <source>
        <dbReference type="ARBA" id="ARBA00023014"/>
    </source>
</evidence>
<sequence>MGKTTLWHAGSSATSIAGASSPAFEDVPCFGAGIASAIEHECDHQSDLLPVKQWFTLLQPGGKLSLKFVEHSAKVNRSHLLFAGFLLDKELPTEVVASKPAWEVGSSAALPPSGGRVVLGSMEEEDLVDEDGLLDDQDLPDAPAGDCSKKRRACKNCTCGRAEQERDEEKSSEAPQSACGNCHKGDAFRCASCPYLGQPAYVPGQGSVQLDLTSDL</sequence>
<keyword evidence="3 9" id="KW-0004">4Fe-4S</keyword>
<dbReference type="Pfam" id="PF05093">
    <property type="entry name" value="CIAPIN1"/>
    <property type="match status" value="1"/>
</dbReference>
<keyword evidence="7 9" id="KW-0411">Iron-sulfur</keyword>
<dbReference type="AlphaFoldDB" id="A0A7S2WM45"/>
<evidence type="ECO:0000256" key="2">
    <source>
        <dbReference type="ARBA" id="ARBA00008169"/>
    </source>
</evidence>
<comment type="cofactor">
    <cofactor evidence="1 9">
        <name>[4Fe-4S] cluster</name>
        <dbReference type="ChEBI" id="CHEBI:49883"/>
    </cofactor>
</comment>
<comment type="subcellular location">
    <subcellularLocation>
        <location evidence="9">Cytoplasm</location>
    </subcellularLocation>
    <subcellularLocation>
        <location evidence="9">Mitochondrion intermembrane space</location>
    </subcellularLocation>
</comment>
<feature type="binding site" evidence="9">
    <location>
        <position position="159"/>
    </location>
    <ligand>
        <name>[2Fe-2S] cluster</name>
        <dbReference type="ChEBI" id="CHEBI:190135"/>
    </ligand>
</feature>